<comment type="caution">
    <text evidence="1">The sequence shown here is derived from an EMBL/GenBank/DDBJ whole genome shotgun (WGS) entry which is preliminary data.</text>
</comment>
<reference evidence="2" key="1">
    <citation type="journal article" date="2022" name="Mol. Ecol. Resour.">
        <title>The genomes of chicory, endive, great burdock and yacon provide insights into Asteraceae palaeo-polyploidization history and plant inulin production.</title>
        <authorList>
            <person name="Fan W."/>
            <person name="Wang S."/>
            <person name="Wang H."/>
            <person name="Wang A."/>
            <person name="Jiang F."/>
            <person name="Liu H."/>
            <person name="Zhao H."/>
            <person name="Xu D."/>
            <person name="Zhang Y."/>
        </authorList>
    </citation>
    <scope>NUCLEOTIDE SEQUENCE [LARGE SCALE GENOMIC DNA]</scope>
    <source>
        <strain evidence="2">cv. Yunnan</strain>
    </source>
</reference>
<accession>A0ACB8YCY6</accession>
<name>A0ACB8YCY6_9ASTR</name>
<evidence type="ECO:0000313" key="2">
    <source>
        <dbReference type="Proteomes" id="UP001056120"/>
    </source>
</evidence>
<keyword evidence="2" id="KW-1185">Reference proteome</keyword>
<dbReference type="Proteomes" id="UP001056120">
    <property type="component" value="Linkage Group LG28"/>
</dbReference>
<reference evidence="1 2" key="2">
    <citation type="journal article" date="2022" name="Mol. Ecol. Resour.">
        <title>The genomes of chicory, endive, great burdock and yacon provide insights into Asteraceae paleo-polyploidization history and plant inulin production.</title>
        <authorList>
            <person name="Fan W."/>
            <person name="Wang S."/>
            <person name="Wang H."/>
            <person name="Wang A."/>
            <person name="Jiang F."/>
            <person name="Liu H."/>
            <person name="Zhao H."/>
            <person name="Xu D."/>
            <person name="Zhang Y."/>
        </authorList>
    </citation>
    <scope>NUCLEOTIDE SEQUENCE [LARGE SCALE GENOMIC DNA]</scope>
    <source>
        <strain evidence="2">cv. Yunnan</strain>
        <tissue evidence="1">Leaves</tissue>
    </source>
</reference>
<sequence length="192" mass="21945">MDELREAVETAELVDAHVHNIVALDSSVRFLSCFSEASGKALSDVPSTLNFKRSLRDIAELYGFELSRQGVQEFRSHSDIQTISKMCFKAAGISTVLIDDGLMLDKMLGIEQHRDILPFVGRILRIERLAEAILDEARSSYSYPLLKIVYKLVSRRFVQKYIIFHLKHVFLFPSVYTYMSLGGMSRMYEVEP</sequence>
<dbReference type="EMBL" id="CM042045">
    <property type="protein sequence ID" value="KAI3682978.1"/>
    <property type="molecule type" value="Genomic_DNA"/>
</dbReference>
<proteinExistence type="predicted"/>
<gene>
    <name evidence="1" type="ORF">L1987_83405</name>
</gene>
<protein>
    <submittedName>
        <fullName evidence="1">Uncharacterized protein</fullName>
    </submittedName>
</protein>
<organism evidence="1 2">
    <name type="scientific">Smallanthus sonchifolius</name>
    <dbReference type="NCBI Taxonomy" id="185202"/>
    <lineage>
        <taxon>Eukaryota</taxon>
        <taxon>Viridiplantae</taxon>
        <taxon>Streptophyta</taxon>
        <taxon>Embryophyta</taxon>
        <taxon>Tracheophyta</taxon>
        <taxon>Spermatophyta</taxon>
        <taxon>Magnoliopsida</taxon>
        <taxon>eudicotyledons</taxon>
        <taxon>Gunneridae</taxon>
        <taxon>Pentapetalae</taxon>
        <taxon>asterids</taxon>
        <taxon>campanulids</taxon>
        <taxon>Asterales</taxon>
        <taxon>Asteraceae</taxon>
        <taxon>Asteroideae</taxon>
        <taxon>Heliantheae alliance</taxon>
        <taxon>Millerieae</taxon>
        <taxon>Smallanthus</taxon>
    </lineage>
</organism>
<evidence type="ECO:0000313" key="1">
    <source>
        <dbReference type="EMBL" id="KAI3682978.1"/>
    </source>
</evidence>